<organism evidence="1 2">
    <name type="scientific">Smallanthus sonchifolius</name>
    <dbReference type="NCBI Taxonomy" id="185202"/>
    <lineage>
        <taxon>Eukaryota</taxon>
        <taxon>Viridiplantae</taxon>
        <taxon>Streptophyta</taxon>
        <taxon>Embryophyta</taxon>
        <taxon>Tracheophyta</taxon>
        <taxon>Spermatophyta</taxon>
        <taxon>Magnoliopsida</taxon>
        <taxon>eudicotyledons</taxon>
        <taxon>Gunneridae</taxon>
        <taxon>Pentapetalae</taxon>
        <taxon>asterids</taxon>
        <taxon>campanulids</taxon>
        <taxon>Asterales</taxon>
        <taxon>Asteraceae</taxon>
        <taxon>Asteroideae</taxon>
        <taxon>Heliantheae alliance</taxon>
        <taxon>Millerieae</taxon>
        <taxon>Smallanthus</taxon>
    </lineage>
</organism>
<proteinExistence type="predicted"/>
<evidence type="ECO:0000313" key="1">
    <source>
        <dbReference type="EMBL" id="KAI3798483.1"/>
    </source>
</evidence>
<keyword evidence="2" id="KW-1185">Reference proteome</keyword>
<accession>A0ACB9HT56</accession>
<gene>
    <name evidence="1" type="ORF">L1987_33760</name>
</gene>
<dbReference type="Proteomes" id="UP001056120">
    <property type="component" value="Linkage Group LG11"/>
</dbReference>
<sequence>MHHRQVAPVLSGKANANSPVGSAAESFPAVPREEGEQLRSEATRSRTTDSHQKVTVADTSSSGVIMEERESSVGPREVDRSVPFNNSKIYVFNSEKGNKKGVSKRGGRSPVRKAQVAGSPGLFRPRKRPKQEDPFGLDELIGLDQVDSPPRKEVPDAALENSRQKERVFDLNQKVLSEGAVDQPVLTEGPEVDVRIRQAPENQEVQVEDEVESKVNATVALGRQLGVDLNGFVGLVRDSILGKDCCCTIKIVDESNASSGISINFFAENFEKLPHVESAGDIIQLVRVVVKRHQSFALYEGREGSNFVPYQVSSKFHARDLDKKFIAGLRKWTVSHQPETASSDSLSLKDIKQGHQFNLICKVLHICEVKDGEWMLFVWDGTDAPPVNIHKKLDEELENPLPLQLEPTPLSRKVLCKFPAIGTVLRMTNDKCNEKLGLHLLKAGKWVQFRNIDFEVRYGLWCGILLSKSKFSFLPNDDDYALQCQRTNDERVKSKWDRQPTTCFPRPSKIIDTDYQDVPFVTLMDILTYPEPNSGVWLTLPAHPRDFQAPCGTYRLRLTLEDPTARIHAYIYAEDGVKFFGGYPSIDKMVKMHNAFLGVEETDDADSNEKARNPPWVECCLNSYNIDESDIWGSIRYRIFATTLIG</sequence>
<reference evidence="2" key="1">
    <citation type="journal article" date="2022" name="Mol. Ecol. Resour.">
        <title>The genomes of chicory, endive, great burdock and yacon provide insights into Asteraceae palaeo-polyploidization history and plant inulin production.</title>
        <authorList>
            <person name="Fan W."/>
            <person name="Wang S."/>
            <person name="Wang H."/>
            <person name="Wang A."/>
            <person name="Jiang F."/>
            <person name="Liu H."/>
            <person name="Zhao H."/>
            <person name="Xu D."/>
            <person name="Zhang Y."/>
        </authorList>
    </citation>
    <scope>NUCLEOTIDE SEQUENCE [LARGE SCALE GENOMIC DNA]</scope>
    <source>
        <strain evidence="2">cv. Yunnan</strain>
    </source>
</reference>
<comment type="caution">
    <text evidence="1">The sequence shown here is derived from an EMBL/GenBank/DDBJ whole genome shotgun (WGS) entry which is preliminary data.</text>
</comment>
<evidence type="ECO:0000313" key="2">
    <source>
        <dbReference type="Proteomes" id="UP001056120"/>
    </source>
</evidence>
<name>A0ACB9HT56_9ASTR</name>
<protein>
    <submittedName>
        <fullName evidence="1">Uncharacterized protein</fullName>
    </submittedName>
</protein>
<reference evidence="1 2" key="2">
    <citation type="journal article" date="2022" name="Mol. Ecol. Resour.">
        <title>The genomes of chicory, endive, great burdock and yacon provide insights into Asteraceae paleo-polyploidization history and plant inulin production.</title>
        <authorList>
            <person name="Fan W."/>
            <person name="Wang S."/>
            <person name="Wang H."/>
            <person name="Wang A."/>
            <person name="Jiang F."/>
            <person name="Liu H."/>
            <person name="Zhao H."/>
            <person name="Xu D."/>
            <person name="Zhang Y."/>
        </authorList>
    </citation>
    <scope>NUCLEOTIDE SEQUENCE [LARGE SCALE GENOMIC DNA]</scope>
    <source>
        <strain evidence="2">cv. Yunnan</strain>
        <tissue evidence="1">Leaves</tissue>
    </source>
</reference>
<dbReference type="EMBL" id="CM042028">
    <property type="protein sequence ID" value="KAI3798483.1"/>
    <property type="molecule type" value="Genomic_DNA"/>
</dbReference>